<organism evidence="10 11">
    <name type="scientific">Bacillus carboniphilus</name>
    <dbReference type="NCBI Taxonomy" id="86663"/>
    <lineage>
        <taxon>Bacteria</taxon>
        <taxon>Bacillati</taxon>
        <taxon>Bacillota</taxon>
        <taxon>Bacilli</taxon>
        <taxon>Bacillales</taxon>
        <taxon>Bacillaceae</taxon>
        <taxon>Bacillus</taxon>
    </lineage>
</organism>
<evidence type="ECO:0000256" key="1">
    <source>
        <dbReference type="ARBA" id="ARBA00004370"/>
    </source>
</evidence>
<evidence type="ECO:0000256" key="3">
    <source>
        <dbReference type="ARBA" id="ARBA00022618"/>
    </source>
</evidence>
<dbReference type="Pfam" id="PF03799">
    <property type="entry name" value="FtsQ_DivIB_C"/>
    <property type="match status" value="1"/>
</dbReference>
<evidence type="ECO:0000256" key="4">
    <source>
        <dbReference type="ARBA" id="ARBA00022692"/>
    </source>
</evidence>
<dbReference type="InterPro" id="IPR026580">
    <property type="entry name" value="DivIB"/>
</dbReference>
<gene>
    <name evidence="8" type="primary">divIB</name>
    <name evidence="10" type="ORF">LC087_05575</name>
</gene>
<evidence type="ECO:0000256" key="5">
    <source>
        <dbReference type="ARBA" id="ARBA00022989"/>
    </source>
</evidence>
<reference evidence="10 11" key="1">
    <citation type="submission" date="2023-06" db="EMBL/GenBank/DDBJ databases">
        <title>Five Gram-positive bacteria isolated from mangrove sediments in Shenzhen, Guangdong, China.</title>
        <authorList>
            <person name="Yu S."/>
            <person name="Zheng W."/>
            <person name="Huang Y."/>
        </authorList>
    </citation>
    <scope>NUCLEOTIDE SEQUENCE [LARGE SCALE GENOMIC DNA]</scope>
    <source>
        <strain evidence="10 11">SaN35-3</strain>
    </source>
</reference>
<evidence type="ECO:0000256" key="8">
    <source>
        <dbReference type="HAMAP-Rule" id="MF_00912"/>
    </source>
</evidence>
<name>A0ABY9JYL0_9BACI</name>
<evidence type="ECO:0000313" key="10">
    <source>
        <dbReference type="EMBL" id="WLR43622.1"/>
    </source>
</evidence>
<comment type="function">
    <text evidence="8">Cell division protein that may be involved in stabilizing or promoting the assembly of the division complex.</text>
</comment>
<feature type="transmembrane region" description="Helical" evidence="8">
    <location>
        <begin position="28"/>
        <end position="45"/>
    </location>
</feature>
<evidence type="ECO:0000256" key="7">
    <source>
        <dbReference type="ARBA" id="ARBA00023306"/>
    </source>
</evidence>
<dbReference type="InterPro" id="IPR034746">
    <property type="entry name" value="POTRA"/>
</dbReference>
<dbReference type="RefSeq" id="WP_226538425.1">
    <property type="nucleotide sequence ID" value="NZ_CP129013.1"/>
</dbReference>
<dbReference type="Gene3D" id="3.40.50.10960">
    <property type="match status" value="1"/>
</dbReference>
<comment type="subcellular location">
    <subcellularLocation>
        <location evidence="8">Cell membrane</location>
        <topology evidence="8">Single-pass type II membrane protein</topology>
    </subcellularLocation>
    <subcellularLocation>
        <location evidence="1">Membrane</location>
    </subcellularLocation>
    <text evidence="8">Localizes to the division septum.</text>
</comment>
<dbReference type="PANTHER" id="PTHR37820">
    <property type="entry name" value="CELL DIVISION PROTEIN DIVIB"/>
    <property type="match status" value="1"/>
</dbReference>
<dbReference type="InterPro" id="IPR013685">
    <property type="entry name" value="POTRA_FtsQ_type"/>
</dbReference>
<keyword evidence="11" id="KW-1185">Reference proteome</keyword>
<keyword evidence="3 8" id="KW-0132">Cell division</keyword>
<keyword evidence="2 8" id="KW-1003">Cell membrane</keyword>
<dbReference type="Gene3D" id="3.10.20.310">
    <property type="entry name" value="membrane protein fhac"/>
    <property type="match status" value="1"/>
</dbReference>
<dbReference type="Pfam" id="PF08478">
    <property type="entry name" value="POTRA_1"/>
    <property type="match status" value="1"/>
</dbReference>
<dbReference type="InterPro" id="IPR005548">
    <property type="entry name" value="Cell_div_FtsQ/DivIB_C"/>
</dbReference>
<keyword evidence="5 8" id="KW-1133">Transmembrane helix</keyword>
<evidence type="ECO:0000313" key="11">
    <source>
        <dbReference type="Proteomes" id="UP001197974"/>
    </source>
</evidence>
<dbReference type="HAMAP" id="MF_00912">
    <property type="entry name" value="DivIB"/>
    <property type="match status" value="1"/>
</dbReference>
<dbReference type="InterPro" id="IPR050487">
    <property type="entry name" value="FtsQ_DivIB"/>
</dbReference>
<evidence type="ECO:0000259" key="9">
    <source>
        <dbReference type="PROSITE" id="PS51779"/>
    </source>
</evidence>
<keyword evidence="6 8" id="KW-0472">Membrane</keyword>
<dbReference type="EMBL" id="CP129013">
    <property type="protein sequence ID" value="WLR43622.1"/>
    <property type="molecule type" value="Genomic_DNA"/>
</dbReference>
<accession>A0ABY9JYL0</accession>
<evidence type="ECO:0000256" key="2">
    <source>
        <dbReference type="ARBA" id="ARBA00022475"/>
    </source>
</evidence>
<dbReference type="Proteomes" id="UP001197974">
    <property type="component" value="Chromosome"/>
</dbReference>
<evidence type="ECO:0000256" key="6">
    <source>
        <dbReference type="ARBA" id="ARBA00023136"/>
    </source>
</evidence>
<feature type="domain" description="POTRA" evidence="9">
    <location>
        <begin position="50"/>
        <end position="119"/>
    </location>
</feature>
<comment type="similarity">
    <text evidence="8">Belongs to the FtsQ/DivIB family. DivIB subfamily.</text>
</comment>
<sequence length="266" mass="30575">MEKEKVILLEDRLPKLKQQRKQKANRRFIAFLSVFFLLLIAIIYLNSPFSKVGEVIISGNDMIDQETILETSNIHINQSGFWNLKEATIENDISRLEVIKKVTATKKLLHTVEIQIDEYQVVGFVVKDNEKWPILENGQLLSEQQSQTKNGPIVQKWTSNEQLQELASQLIKTPISVRNSMSEISFSDKDPNFISIYMNEQIEVKVYVRDLSSQMIAYPLFLQQIVDEKGYLQPGVIDLQVGQIYTPLDRGNEIDLDNQEEGDGET</sequence>
<keyword evidence="4 8" id="KW-0812">Transmembrane</keyword>
<dbReference type="PANTHER" id="PTHR37820:SF1">
    <property type="entry name" value="CELL DIVISION PROTEIN FTSQ"/>
    <property type="match status" value="1"/>
</dbReference>
<protein>
    <recommendedName>
        <fullName evidence="8">Cell division protein DivIB</fullName>
    </recommendedName>
</protein>
<dbReference type="PROSITE" id="PS51779">
    <property type="entry name" value="POTRA"/>
    <property type="match status" value="1"/>
</dbReference>
<keyword evidence="7 8" id="KW-0131">Cell cycle</keyword>
<proteinExistence type="inferred from homology"/>